<protein>
    <submittedName>
        <fullName evidence="1 2">Uncharacterized protein</fullName>
    </submittedName>
</protein>
<dbReference type="Gramene" id="KRH43339">
    <property type="protein sequence ID" value="KRH43339"/>
    <property type="gene ID" value="GLYMA_08G143300"/>
</dbReference>
<evidence type="ECO:0000313" key="2">
    <source>
        <dbReference type="EnsemblPlants" id="KRH43339"/>
    </source>
</evidence>
<evidence type="ECO:0000313" key="3">
    <source>
        <dbReference type="Proteomes" id="UP000008827"/>
    </source>
</evidence>
<proteinExistence type="predicted"/>
<dbReference type="EnsemblPlants" id="KRH43339">
    <property type="protein sequence ID" value="KRH43339"/>
    <property type="gene ID" value="GLYMA_08G143300"/>
</dbReference>
<dbReference type="EMBL" id="CM000841">
    <property type="protein sequence ID" value="KRH43339.1"/>
    <property type="molecule type" value="Genomic_DNA"/>
</dbReference>
<organism evidence="1">
    <name type="scientific">Glycine max</name>
    <name type="common">Soybean</name>
    <name type="synonym">Glycine hispida</name>
    <dbReference type="NCBI Taxonomy" id="3847"/>
    <lineage>
        <taxon>Eukaryota</taxon>
        <taxon>Viridiplantae</taxon>
        <taxon>Streptophyta</taxon>
        <taxon>Embryophyta</taxon>
        <taxon>Tracheophyta</taxon>
        <taxon>Spermatophyta</taxon>
        <taxon>Magnoliopsida</taxon>
        <taxon>eudicotyledons</taxon>
        <taxon>Gunneridae</taxon>
        <taxon>Pentapetalae</taxon>
        <taxon>rosids</taxon>
        <taxon>fabids</taxon>
        <taxon>Fabales</taxon>
        <taxon>Fabaceae</taxon>
        <taxon>Papilionoideae</taxon>
        <taxon>50 kb inversion clade</taxon>
        <taxon>NPAAA clade</taxon>
        <taxon>indigoferoid/millettioid clade</taxon>
        <taxon>Phaseoleae</taxon>
        <taxon>Glycine</taxon>
        <taxon>Glycine subgen. Soja</taxon>
    </lineage>
</organism>
<dbReference type="InParanoid" id="A0A0R0ITJ9"/>
<reference evidence="2" key="2">
    <citation type="submission" date="2018-02" db="UniProtKB">
        <authorList>
            <consortium name="EnsemblPlants"/>
        </authorList>
    </citation>
    <scope>IDENTIFICATION</scope>
    <source>
        <strain evidence="2">Williams 82</strain>
    </source>
</reference>
<gene>
    <name evidence="1" type="ORF">GLYMA_08G143300</name>
</gene>
<evidence type="ECO:0000313" key="1">
    <source>
        <dbReference type="EMBL" id="KRH43339.1"/>
    </source>
</evidence>
<accession>A0A0R0ITJ9</accession>
<reference evidence="1" key="3">
    <citation type="submission" date="2018-07" db="EMBL/GenBank/DDBJ databases">
        <title>WGS assembly of Glycine max.</title>
        <authorList>
            <person name="Schmutz J."/>
            <person name="Cannon S."/>
            <person name="Schlueter J."/>
            <person name="Ma J."/>
            <person name="Mitros T."/>
            <person name="Nelson W."/>
            <person name="Hyten D."/>
            <person name="Song Q."/>
            <person name="Thelen J."/>
            <person name="Cheng J."/>
            <person name="Xu D."/>
            <person name="Hellsten U."/>
            <person name="May G."/>
            <person name="Yu Y."/>
            <person name="Sakurai T."/>
            <person name="Umezawa T."/>
            <person name="Bhattacharyya M."/>
            <person name="Sandhu D."/>
            <person name="Valliyodan B."/>
            <person name="Lindquist E."/>
            <person name="Peto M."/>
            <person name="Grant D."/>
            <person name="Shu S."/>
            <person name="Goodstein D."/>
            <person name="Barry K."/>
            <person name="Futrell-Griggs M."/>
            <person name="Abernathy B."/>
            <person name="Du J."/>
            <person name="Tian Z."/>
            <person name="Zhu L."/>
            <person name="Gill N."/>
            <person name="Joshi T."/>
            <person name="Libault M."/>
            <person name="Sethuraman A."/>
            <person name="Zhang X."/>
            <person name="Shinozaki K."/>
            <person name="Nguyen H."/>
            <person name="Wing R."/>
            <person name="Cregan P."/>
            <person name="Specht J."/>
            <person name="Grimwood J."/>
            <person name="Rokhsar D."/>
            <person name="Stacey G."/>
            <person name="Shoemaker R."/>
            <person name="Jackson S."/>
        </authorList>
    </citation>
    <scope>NUCLEOTIDE SEQUENCE</scope>
    <source>
        <tissue evidence="1">Callus</tissue>
    </source>
</reference>
<dbReference type="Proteomes" id="UP000008827">
    <property type="component" value="Chromosome 8"/>
</dbReference>
<sequence>MTKREMKDLLYRCQAIKVRVIGSQVKAINTSNGRNLPECPTLIFEFCWTWGLKVRSKVQLTTSLKC</sequence>
<reference evidence="1 2" key="1">
    <citation type="journal article" date="2010" name="Nature">
        <title>Genome sequence of the palaeopolyploid soybean.</title>
        <authorList>
            <person name="Schmutz J."/>
            <person name="Cannon S.B."/>
            <person name="Schlueter J."/>
            <person name="Ma J."/>
            <person name="Mitros T."/>
            <person name="Nelson W."/>
            <person name="Hyten D.L."/>
            <person name="Song Q."/>
            <person name="Thelen J.J."/>
            <person name="Cheng J."/>
            <person name="Xu D."/>
            <person name="Hellsten U."/>
            <person name="May G.D."/>
            <person name="Yu Y."/>
            <person name="Sakurai T."/>
            <person name="Umezawa T."/>
            <person name="Bhattacharyya M.K."/>
            <person name="Sandhu D."/>
            <person name="Valliyodan B."/>
            <person name="Lindquist E."/>
            <person name="Peto M."/>
            <person name="Grant D."/>
            <person name="Shu S."/>
            <person name="Goodstein D."/>
            <person name="Barry K."/>
            <person name="Futrell-Griggs M."/>
            <person name="Abernathy B."/>
            <person name="Du J."/>
            <person name="Tian Z."/>
            <person name="Zhu L."/>
            <person name="Gill N."/>
            <person name="Joshi T."/>
            <person name="Libault M."/>
            <person name="Sethuraman A."/>
            <person name="Zhang X.-C."/>
            <person name="Shinozaki K."/>
            <person name="Nguyen H.T."/>
            <person name="Wing R.A."/>
            <person name="Cregan P."/>
            <person name="Specht J."/>
            <person name="Grimwood J."/>
            <person name="Rokhsar D."/>
            <person name="Stacey G."/>
            <person name="Shoemaker R.C."/>
            <person name="Jackson S.A."/>
        </authorList>
    </citation>
    <scope>NUCLEOTIDE SEQUENCE</scope>
    <source>
        <strain evidence="2">cv. Williams 82</strain>
        <tissue evidence="1">Callus</tissue>
    </source>
</reference>
<name>A0A0R0ITJ9_SOYBN</name>
<keyword evidence="3" id="KW-1185">Reference proteome</keyword>
<dbReference type="AlphaFoldDB" id="A0A0R0ITJ9"/>